<protein>
    <submittedName>
        <fullName evidence="5">Transposase</fullName>
    </submittedName>
</protein>
<evidence type="ECO:0000313" key="10">
    <source>
        <dbReference type="Proteomes" id="UP000235828"/>
    </source>
</evidence>
<proteinExistence type="predicted"/>
<keyword evidence="1" id="KW-0175">Coiled coil</keyword>
<evidence type="ECO:0000313" key="7">
    <source>
        <dbReference type="EMBL" id="SON50430.1"/>
    </source>
</evidence>
<gene>
    <name evidence="4" type="ORF">VTAP4600_A0521</name>
    <name evidence="5" type="ORF">VTAP4600_A1121</name>
    <name evidence="6" type="ORF">VTAP4600_A1542</name>
    <name evidence="7" type="ORF">VTAP4600_A2451</name>
    <name evidence="8" type="ORF">VTAP4600_B0605</name>
    <name evidence="9" type="ORF">VTAP4600_B1135</name>
</gene>
<accession>A0A2N8ZB05</accession>
<dbReference type="Proteomes" id="UP000235828">
    <property type="component" value="Chromosome A"/>
</dbReference>
<dbReference type="KEGG" id="vta:B1135"/>
<keyword evidence="10" id="KW-1185">Reference proteome</keyword>
<dbReference type="PANTHER" id="PTHR33408">
    <property type="entry name" value="TRANSPOSASE"/>
    <property type="match status" value="1"/>
</dbReference>
<organism evidence="5 10">
    <name type="scientific">Vibrio tapetis subsp. tapetis</name>
    <dbReference type="NCBI Taxonomy" id="1671868"/>
    <lineage>
        <taxon>Bacteria</taxon>
        <taxon>Pseudomonadati</taxon>
        <taxon>Pseudomonadota</taxon>
        <taxon>Gammaproteobacteria</taxon>
        <taxon>Vibrionales</taxon>
        <taxon>Vibrionaceae</taxon>
        <taxon>Vibrio</taxon>
    </lineage>
</organism>
<dbReference type="KEGG" id="vta:A1121"/>
<dbReference type="KEGG" id="vta:A1542"/>
<evidence type="ECO:0000313" key="5">
    <source>
        <dbReference type="EMBL" id="SON49100.1"/>
    </source>
</evidence>
<dbReference type="OrthoDB" id="9182628at2"/>
<dbReference type="EMBL" id="LT960611">
    <property type="protein sequence ID" value="SON49100.1"/>
    <property type="molecule type" value="Genomic_DNA"/>
</dbReference>
<evidence type="ECO:0000313" key="8">
    <source>
        <dbReference type="EMBL" id="SON52216.1"/>
    </source>
</evidence>
<dbReference type="PANTHER" id="PTHR33408:SF2">
    <property type="entry name" value="TRANSPOSASE DDE DOMAIN-CONTAINING PROTEIN"/>
    <property type="match status" value="1"/>
</dbReference>
<dbReference type="Proteomes" id="UP000235828">
    <property type="component" value="Chromosome B"/>
</dbReference>
<evidence type="ECO:0000259" key="2">
    <source>
        <dbReference type="Pfam" id="PF05598"/>
    </source>
</evidence>
<evidence type="ECO:0000313" key="6">
    <source>
        <dbReference type="EMBL" id="SON49521.1"/>
    </source>
</evidence>
<dbReference type="Pfam" id="PF05598">
    <property type="entry name" value="DUF772"/>
    <property type="match status" value="1"/>
</dbReference>
<dbReference type="EMBL" id="LT960611">
    <property type="protein sequence ID" value="SON48500.1"/>
    <property type="molecule type" value="Genomic_DNA"/>
</dbReference>
<dbReference type="EMBL" id="LT960612">
    <property type="protein sequence ID" value="SON52746.1"/>
    <property type="molecule type" value="Genomic_DNA"/>
</dbReference>
<dbReference type="KEGG" id="vta:A2451"/>
<evidence type="ECO:0000256" key="1">
    <source>
        <dbReference type="SAM" id="Coils"/>
    </source>
</evidence>
<evidence type="ECO:0000259" key="3">
    <source>
        <dbReference type="Pfam" id="PF13751"/>
    </source>
</evidence>
<name>A0A2N8ZB05_9VIBR</name>
<feature type="domain" description="Transposase InsH N-terminal" evidence="2">
    <location>
        <begin position="22"/>
        <end position="110"/>
    </location>
</feature>
<dbReference type="EMBL" id="LT960611">
    <property type="protein sequence ID" value="SON50430.1"/>
    <property type="molecule type" value="Genomic_DNA"/>
</dbReference>
<sequence>MPNFKTDYSNQNMFVPIIIDEQLIPGTIEYAISHIVDNHLDLSPFDAHYHNDKNGAAAYPPSIMLKVIFYAYSLGMLTSRRIERACINNVTFMCLSGDERPHFTTIAAFIAQMKDTIEPLFTQVLMICDEQGLIGRNMFAIDGCKISSNASKEWSGTHEELRRKKEKLQRASQRIIERHQSQDSLPNEVIEQDLRQKQKLDSSADKIGSFLASTKDKLGSSKKPVKSNITDNDSAKMTTSKGTIQGYNGIAITDDKHQIILHSQVWGSVGEQQTLKPAVLALKEQLEKLPNSSKRTTKFTADSGFHSKTNLKFLSETPYDCYIADTGFRSRNPLFQNSETYQTEQAKKRKKRSKTGKTCYSISMFEFNQDDMTCRCPAGNMMRLSSKNAVIRGERGAQFCGYLNDCRQCVHQPLCMRKPPGKQVGRQVFFIYKNTKDFDHMQAMKDKIDSPEGRRQYSKRLGCVEPVFGNITVNKQMNRFTLRGQEKVNAQWAMFSMLHNMEKLRNCII</sequence>
<dbReference type="InterPro" id="IPR025668">
    <property type="entry name" value="Tnp_DDE_dom"/>
</dbReference>
<feature type="domain" description="Transposase DDE" evidence="3">
    <location>
        <begin position="376"/>
        <end position="504"/>
    </location>
</feature>
<dbReference type="RefSeq" id="WP_102521342.1">
    <property type="nucleotide sequence ID" value="NZ_LT960611.1"/>
</dbReference>
<dbReference type="EMBL" id="LT960611">
    <property type="protein sequence ID" value="SON49521.1"/>
    <property type="molecule type" value="Genomic_DNA"/>
</dbReference>
<dbReference type="KEGG" id="vta:A0521"/>
<dbReference type="KEGG" id="vta:B0605"/>
<dbReference type="AlphaFoldDB" id="A0A2N8ZB05"/>
<evidence type="ECO:0000313" key="9">
    <source>
        <dbReference type="EMBL" id="SON52746.1"/>
    </source>
</evidence>
<dbReference type="Pfam" id="PF13751">
    <property type="entry name" value="DDE_Tnp_1_6"/>
    <property type="match status" value="1"/>
</dbReference>
<feature type="coiled-coil region" evidence="1">
    <location>
        <begin position="151"/>
        <end position="178"/>
    </location>
</feature>
<dbReference type="InterPro" id="IPR008490">
    <property type="entry name" value="Transposase_InsH_N"/>
</dbReference>
<reference evidence="5 10" key="1">
    <citation type="submission" date="2017-10" db="EMBL/GenBank/DDBJ databases">
        <authorList>
            <person name="Banno H."/>
            <person name="Chua N.-H."/>
        </authorList>
    </citation>
    <scope>NUCLEOTIDE SEQUENCE [LARGE SCALE GENOMIC DNA]</scope>
    <source>
        <strain evidence="5">Vibrio tapetis CECT4600</strain>
    </source>
</reference>
<evidence type="ECO:0000313" key="4">
    <source>
        <dbReference type="EMBL" id="SON48500.1"/>
    </source>
</evidence>
<dbReference type="EMBL" id="LT960612">
    <property type="protein sequence ID" value="SON52216.1"/>
    <property type="molecule type" value="Genomic_DNA"/>
</dbReference>